<gene>
    <name evidence="2" type="ORF">T05_6621</name>
</gene>
<protein>
    <submittedName>
        <fullName evidence="2">Uncharacterized protein</fullName>
    </submittedName>
</protein>
<accession>A0A0V0UHJ6</accession>
<comment type="caution">
    <text evidence="2">The sequence shown here is derived from an EMBL/GenBank/DDBJ whole genome shotgun (WGS) entry which is preliminary data.</text>
</comment>
<feature type="region of interest" description="Disordered" evidence="1">
    <location>
        <begin position="74"/>
        <end position="101"/>
    </location>
</feature>
<dbReference type="Proteomes" id="UP000055048">
    <property type="component" value="Unassembled WGS sequence"/>
</dbReference>
<reference evidence="2 3" key="1">
    <citation type="submission" date="2015-01" db="EMBL/GenBank/DDBJ databases">
        <title>Evolution of Trichinella species and genotypes.</title>
        <authorList>
            <person name="Korhonen P.K."/>
            <person name="Edoardo P."/>
            <person name="Giuseppe L.R."/>
            <person name="Gasser R.B."/>
        </authorList>
    </citation>
    <scope>NUCLEOTIDE SEQUENCE [LARGE SCALE GENOMIC DNA]</scope>
    <source>
        <strain evidence="2">ISS417</strain>
    </source>
</reference>
<evidence type="ECO:0000313" key="3">
    <source>
        <dbReference type="Proteomes" id="UP000055048"/>
    </source>
</evidence>
<dbReference type="EMBL" id="JYDJ01000002">
    <property type="protein sequence ID" value="KRX50916.1"/>
    <property type="molecule type" value="Genomic_DNA"/>
</dbReference>
<organism evidence="2 3">
    <name type="scientific">Trichinella murrelli</name>
    <dbReference type="NCBI Taxonomy" id="144512"/>
    <lineage>
        <taxon>Eukaryota</taxon>
        <taxon>Metazoa</taxon>
        <taxon>Ecdysozoa</taxon>
        <taxon>Nematoda</taxon>
        <taxon>Enoplea</taxon>
        <taxon>Dorylaimia</taxon>
        <taxon>Trichinellida</taxon>
        <taxon>Trichinellidae</taxon>
        <taxon>Trichinella</taxon>
    </lineage>
</organism>
<name>A0A0V0UHJ6_9BILA</name>
<keyword evidence="3" id="KW-1185">Reference proteome</keyword>
<dbReference type="AlphaFoldDB" id="A0A0V0UHJ6"/>
<evidence type="ECO:0000256" key="1">
    <source>
        <dbReference type="SAM" id="MobiDB-lite"/>
    </source>
</evidence>
<proteinExistence type="predicted"/>
<sequence>MDKQIDKCPTSMINFAPQTLCLRNELISLGAATTSTTYSTASATTASTTTVPCKPKERDGIIRIREGFAFPKGASKTALSGKSKNRQRLIKLSTSNNNKNN</sequence>
<evidence type="ECO:0000313" key="2">
    <source>
        <dbReference type="EMBL" id="KRX50916.1"/>
    </source>
</evidence>
<feature type="compositionally biased region" description="Polar residues" evidence="1">
    <location>
        <begin position="92"/>
        <end position="101"/>
    </location>
</feature>